<evidence type="ECO:0000313" key="2">
    <source>
        <dbReference type="Proteomes" id="UP001041814"/>
    </source>
</evidence>
<dbReference type="Proteomes" id="UP001041814">
    <property type="component" value="Unassembled WGS sequence"/>
</dbReference>
<gene>
    <name evidence="1" type="ORF">CKO43_13350</name>
</gene>
<reference evidence="1" key="2">
    <citation type="journal article" date="2020" name="Microorganisms">
        <title>Osmotic Adaptation and Compatible Solute Biosynthesis of Phototrophic Bacteria as Revealed from Genome Analyses.</title>
        <authorList>
            <person name="Imhoff J.F."/>
            <person name="Rahn T."/>
            <person name="Kunzel S."/>
            <person name="Keller A."/>
            <person name="Neulinger S.C."/>
        </authorList>
    </citation>
    <scope>NUCLEOTIDE SEQUENCE</scope>
    <source>
        <strain evidence="1">IM 151</strain>
    </source>
</reference>
<accession>A0ABS1DX51</accession>
<evidence type="ECO:0000313" key="1">
    <source>
        <dbReference type="EMBL" id="MBK1713765.1"/>
    </source>
</evidence>
<sequence length="192" mass="21382">MIETPRIMLIRHAEKPREGEYGVAIDGSPSPQSLSVVGWQRAGALVRLFVPLPLPSRSPILRPSHVFAAHPTETHPSPRPRETVTPLAQALGLQVDESWSDDDDPARIAAALRDLKGPALVCWRHRSLPVLAEELLQRAEVPRHWPEARFDLVWIVSGDGPRWTFSQLPQQLLPGDRAQSVPRRVPAAGVRR</sequence>
<comment type="caution">
    <text evidence="1">The sequence shown here is derived from an EMBL/GenBank/DDBJ whole genome shotgun (WGS) entry which is preliminary data.</text>
</comment>
<organism evidence="1 2">
    <name type="scientific">Rubrivivax gelatinosus</name>
    <name type="common">Rhodocyclus gelatinosus</name>
    <name type="synonym">Rhodopseudomonas gelatinosa</name>
    <dbReference type="NCBI Taxonomy" id="28068"/>
    <lineage>
        <taxon>Bacteria</taxon>
        <taxon>Pseudomonadati</taxon>
        <taxon>Pseudomonadota</taxon>
        <taxon>Betaproteobacteria</taxon>
        <taxon>Burkholderiales</taxon>
        <taxon>Sphaerotilaceae</taxon>
        <taxon>Rubrivivax</taxon>
    </lineage>
</organism>
<dbReference type="EMBL" id="NRRU01000046">
    <property type="protein sequence ID" value="MBK1713765.1"/>
    <property type="molecule type" value="Genomic_DNA"/>
</dbReference>
<evidence type="ECO:0008006" key="3">
    <source>
        <dbReference type="Google" id="ProtNLM"/>
    </source>
</evidence>
<reference evidence="1" key="1">
    <citation type="submission" date="2017-08" db="EMBL/GenBank/DDBJ databases">
        <authorList>
            <person name="Imhoff J.F."/>
            <person name="Rahn T."/>
            <person name="Kuenzel S."/>
            <person name="Neulinger S.C."/>
        </authorList>
    </citation>
    <scope>NUCLEOTIDE SEQUENCE</scope>
    <source>
        <strain evidence="1">IM 151</strain>
    </source>
</reference>
<name>A0ABS1DX51_RUBGE</name>
<keyword evidence="2" id="KW-1185">Reference proteome</keyword>
<dbReference type="InterPro" id="IPR029033">
    <property type="entry name" value="His_PPase_superfam"/>
</dbReference>
<proteinExistence type="predicted"/>
<protein>
    <recommendedName>
        <fullName evidence="3">Phosphoglycerate mutase</fullName>
    </recommendedName>
</protein>
<dbReference type="Gene3D" id="3.40.50.1240">
    <property type="entry name" value="Phosphoglycerate mutase-like"/>
    <property type="match status" value="1"/>
</dbReference>
<dbReference type="RefSeq" id="WP_200230630.1">
    <property type="nucleotide sequence ID" value="NZ_NRRT01000049.1"/>
</dbReference>